<comment type="caution">
    <text evidence="1">The sequence shown here is derived from an EMBL/GenBank/DDBJ whole genome shotgun (WGS) entry which is preliminary data.</text>
</comment>
<evidence type="ECO:0000313" key="1">
    <source>
        <dbReference type="EMBL" id="MCT8985742.1"/>
    </source>
</evidence>
<accession>A0ABT2NZC2</accession>
<dbReference type="RefSeq" id="WP_261732229.1">
    <property type="nucleotide sequence ID" value="NZ_JAODOQ010000001.1"/>
</dbReference>
<evidence type="ECO:0000313" key="2">
    <source>
        <dbReference type="Proteomes" id="UP001431192"/>
    </source>
</evidence>
<dbReference type="InterPro" id="IPR027417">
    <property type="entry name" value="P-loop_NTPase"/>
</dbReference>
<name>A0ABT2NZC2_9GAMM</name>
<organism evidence="1 2">
    <name type="scientific">Shewanella phaeophyticola</name>
    <dbReference type="NCBI Taxonomy" id="2978345"/>
    <lineage>
        <taxon>Bacteria</taxon>
        <taxon>Pseudomonadati</taxon>
        <taxon>Pseudomonadota</taxon>
        <taxon>Gammaproteobacteria</taxon>
        <taxon>Alteromonadales</taxon>
        <taxon>Shewanellaceae</taxon>
        <taxon>Shewanella</taxon>
    </lineage>
</organism>
<evidence type="ECO:0008006" key="3">
    <source>
        <dbReference type="Google" id="ProtNLM"/>
    </source>
</evidence>
<dbReference type="Proteomes" id="UP001431192">
    <property type="component" value="Unassembled WGS sequence"/>
</dbReference>
<dbReference type="SUPFAM" id="SSF52540">
    <property type="entry name" value="P-loop containing nucleoside triphosphate hydrolases"/>
    <property type="match status" value="1"/>
</dbReference>
<protein>
    <recommendedName>
        <fullName evidence="3">Sulfotransferase family protein</fullName>
    </recommendedName>
</protein>
<proteinExistence type="predicted"/>
<keyword evidence="2" id="KW-1185">Reference proteome</keyword>
<gene>
    <name evidence="1" type="ORF">N4T56_03465</name>
</gene>
<sequence length="213" mass="25166">MRISHKNKFIWISKPKTGSTSYRKLLDEHSDVFSCQEFPFHHHVTLAQLKSTFEKEGWNFEDYYKIVGVRNPYTLVLSLFTYGKPDKNNVFWWQKSDSYKPDELSTFTSFITNKSNHGWFYNRHRIDVYSNDLSGEQLADLVFPVDLKNEFSTSFYKNTGILLGEPPRLNNSEKSDILVEEVRDCFNSGDLHKVFLDIFEKDIARFDYLNPFK</sequence>
<dbReference type="EMBL" id="JAODOQ010000001">
    <property type="protein sequence ID" value="MCT8985742.1"/>
    <property type="molecule type" value="Genomic_DNA"/>
</dbReference>
<reference evidence="1" key="1">
    <citation type="submission" date="2022-09" db="EMBL/GenBank/DDBJ databases">
        <title>Shewanella sp. KJ10-1 sp.nov, isolated from marine algae.</title>
        <authorList>
            <person name="Butt M."/>
            <person name="Lee J.K."/>
            <person name="Kim J.M."/>
            <person name="Choi D.G."/>
        </authorList>
    </citation>
    <scope>NUCLEOTIDE SEQUENCE</scope>
    <source>
        <strain evidence="1">KJ10-1</strain>
    </source>
</reference>